<evidence type="ECO:0000313" key="3">
    <source>
        <dbReference type="Proteomes" id="UP000176282"/>
    </source>
</evidence>
<evidence type="ECO:0000256" key="1">
    <source>
        <dbReference type="SAM" id="MobiDB-lite"/>
    </source>
</evidence>
<dbReference type="AlphaFoldDB" id="A0A1F6MAB6"/>
<evidence type="ECO:0000313" key="2">
    <source>
        <dbReference type="EMBL" id="OGH68510.1"/>
    </source>
</evidence>
<name>A0A1F6MAB6_9BACT</name>
<protein>
    <submittedName>
        <fullName evidence="2">Uncharacterized protein</fullName>
    </submittedName>
</protein>
<dbReference type="Proteomes" id="UP000176282">
    <property type="component" value="Unassembled WGS sequence"/>
</dbReference>
<organism evidence="2 3">
    <name type="scientific">Candidatus Magasanikbacteria bacterium RIFCSPHIGHO2_02_FULL_47_14</name>
    <dbReference type="NCBI Taxonomy" id="1798680"/>
    <lineage>
        <taxon>Bacteria</taxon>
        <taxon>Candidatus Magasanikiibacteriota</taxon>
    </lineage>
</organism>
<reference evidence="2 3" key="1">
    <citation type="journal article" date="2016" name="Nat. Commun.">
        <title>Thousands of microbial genomes shed light on interconnected biogeochemical processes in an aquifer system.</title>
        <authorList>
            <person name="Anantharaman K."/>
            <person name="Brown C.T."/>
            <person name="Hug L.A."/>
            <person name="Sharon I."/>
            <person name="Castelle C.J."/>
            <person name="Probst A.J."/>
            <person name="Thomas B.C."/>
            <person name="Singh A."/>
            <person name="Wilkins M.J."/>
            <person name="Karaoz U."/>
            <person name="Brodie E.L."/>
            <person name="Williams K.H."/>
            <person name="Hubbard S.S."/>
            <person name="Banfield J.F."/>
        </authorList>
    </citation>
    <scope>NUCLEOTIDE SEQUENCE [LARGE SCALE GENOMIC DNA]</scope>
</reference>
<sequence>MLIGAVLEMKRKRGTGELPGIADGLHRLGVGRESSGHGPEDVPAAAASEDDLEDAVASPVPGAADSVETLPSFFVNDEDSMLGHHIEVYRGIRRTLDLEDQPHPSASTSTICVSQRLRDVPVSLYHRHLLLLLEAK</sequence>
<gene>
    <name evidence="2" type="ORF">A3J66_00290</name>
</gene>
<feature type="region of interest" description="Disordered" evidence="1">
    <location>
        <begin position="27"/>
        <end position="57"/>
    </location>
</feature>
<proteinExistence type="predicted"/>
<accession>A0A1F6MAB6</accession>
<comment type="caution">
    <text evidence="2">The sequence shown here is derived from an EMBL/GenBank/DDBJ whole genome shotgun (WGS) entry which is preliminary data.</text>
</comment>
<dbReference type="EMBL" id="MFQB01000013">
    <property type="protein sequence ID" value="OGH68510.1"/>
    <property type="molecule type" value="Genomic_DNA"/>
</dbReference>